<comment type="similarity">
    <text evidence="8">Belongs to the glycosyltransferase 22 family.</text>
</comment>
<keyword evidence="4 8" id="KW-0812">Transmembrane</keyword>
<feature type="transmembrane region" description="Helical" evidence="8">
    <location>
        <begin position="251"/>
        <end position="276"/>
    </location>
</feature>
<evidence type="ECO:0000256" key="5">
    <source>
        <dbReference type="ARBA" id="ARBA00022824"/>
    </source>
</evidence>
<evidence type="ECO:0000256" key="1">
    <source>
        <dbReference type="ARBA" id="ARBA00004477"/>
    </source>
</evidence>
<feature type="transmembrane region" description="Helical" evidence="8">
    <location>
        <begin position="311"/>
        <end position="328"/>
    </location>
</feature>
<name>A0ABD1EZD0_HYPHA</name>
<dbReference type="Pfam" id="PF03901">
    <property type="entry name" value="Glyco_transf_22"/>
    <property type="match status" value="1"/>
</dbReference>
<dbReference type="GO" id="GO:0016757">
    <property type="term" value="F:glycosyltransferase activity"/>
    <property type="evidence" value="ECO:0007669"/>
    <property type="project" value="UniProtKB-KW"/>
</dbReference>
<keyword evidence="2 8" id="KW-0328">Glycosyltransferase</keyword>
<dbReference type="PANTHER" id="PTHR22760:SF4">
    <property type="entry name" value="GPI MANNOSYLTRANSFERASE 3"/>
    <property type="match status" value="1"/>
</dbReference>
<gene>
    <name evidence="9" type="ORF">ABEB36_004918</name>
</gene>
<keyword evidence="7 8" id="KW-0472">Membrane</keyword>
<keyword evidence="10" id="KW-1185">Reference proteome</keyword>
<feature type="transmembrane region" description="Helical" evidence="8">
    <location>
        <begin position="163"/>
        <end position="187"/>
    </location>
</feature>
<protein>
    <recommendedName>
        <fullName evidence="8">Mannosyltransferase</fullName>
        <ecNumber evidence="8">2.4.1.-</ecNumber>
    </recommendedName>
</protein>
<sequence length="503" mass="58661">MKSPLKYKNLDVFLIFVAVRLSAVFFIQTFFVPDEYYQSLEVAHNLAFGYGHLTWEWRVGIRSYIYPLIFAIIYKFLYLFGLDSPWAVIYFPKIAQAILSAYADLSFYEWSGTKKWAIFTLTTSWFWYYCGSRTLINTFEAALTTIALSKFPWQGKTDKGEHFLWIIAVLFVIRPTSAIIWLPLCCFHIATSQRTAFRLIETKYIPIGLFVLTIFTIVDSFAHGSFIVTPFNFLKVNVFQNIASNYGVQPWHWYLSSGLPAVLGIQILPFILAVIVVLKTRHNHPNELAILGTIVFSITLLSFLGHKEFRFLLPLLPMMLFVSSRFLFAWSRKARRTSIWLASLIIFLGNLFPAWYIGYSHQRGTLDVMNELRNIAVRDPENTSFLFLMPCHSTPLYSHLHLNVTTRFLTCEPNLKKIENYIDEAEEFYLDPNKWLRKNYPPNDTLPSHIICFDSLVPIIGGDILTRYKRVKQFFHCNLRLSQKIGTYVLVHERKDFEILWTI</sequence>
<reference evidence="9 10" key="1">
    <citation type="submission" date="2024-05" db="EMBL/GenBank/DDBJ databases">
        <title>Genetic variation in Jamaican populations of the coffee berry borer (Hypothenemus hampei).</title>
        <authorList>
            <person name="Errbii M."/>
            <person name="Myrie A."/>
        </authorList>
    </citation>
    <scope>NUCLEOTIDE SEQUENCE [LARGE SCALE GENOMIC DNA]</scope>
    <source>
        <strain evidence="9">JA-Hopewell-2020-01-JO</strain>
        <tissue evidence="9">Whole body</tissue>
    </source>
</reference>
<proteinExistence type="inferred from homology"/>
<evidence type="ECO:0000256" key="6">
    <source>
        <dbReference type="ARBA" id="ARBA00022989"/>
    </source>
</evidence>
<dbReference type="Proteomes" id="UP001566132">
    <property type="component" value="Unassembled WGS sequence"/>
</dbReference>
<evidence type="ECO:0000256" key="4">
    <source>
        <dbReference type="ARBA" id="ARBA00022692"/>
    </source>
</evidence>
<keyword evidence="6 8" id="KW-1133">Transmembrane helix</keyword>
<feature type="transmembrane region" description="Helical" evidence="8">
    <location>
        <begin position="12"/>
        <end position="31"/>
    </location>
</feature>
<feature type="transmembrane region" description="Helical" evidence="8">
    <location>
        <begin position="340"/>
        <end position="359"/>
    </location>
</feature>
<evidence type="ECO:0000256" key="7">
    <source>
        <dbReference type="ARBA" id="ARBA00023136"/>
    </source>
</evidence>
<comment type="caution">
    <text evidence="9">The sequence shown here is derived from an EMBL/GenBank/DDBJ whole genome shotgun (WGS) entry which is preliminary data.</text>
</comment>
<dbReference type="AlphaFoldDB" id="A0ABD1EZD0"/>
<evidence type="ECO:0000256" key="3">
    <source>
        <dbReference type="ARBA" id="ARBA00022679"/>
    </source>
</evidence>
<feature type="transmembrane region" description="Helical" evidence="8">
    <location>
        <begin position="207"/>
        <end position="231"/>
    </location>
</feature>
<keyword evidence="5 8" id="KW-0256">Endoplasmic reticulum</keyword>
<feature type="transmembrane region" description="Helical" evidence="8">
    <location>
        <begin position="64"/>
        <end position="81"/>
    </location>
</feature>
<keyword evidence="3" id="KW-0808">Transferase</keyword>
<accession>A0ABD1EZD0</accession>
<evidence type="ECO:0000313" key="10">
    <source>
        <dbReference type="Proteomes" id="UP001566132"/>
    </source>
</evidence>
<dbReference type="EC" id="2.4.1.-" evidence="8"/>
<dbReference type="PANTHER" id="PTHR22760">
    <property type="entry name" value="GLYCOSYLTRANSFERASE"/>
    <property type="match status" value="1"/>
</dbReference>
<dbReference type="InterPro" id="IPR005599">
    <property type="entry name" value="GPI_mannosylTrfase"/>
</dbReference>
<evidence type="ECO:0000256" key="8">
    <source>
        <dbReference type="RuleBase" id="RU363075"/>
    </source>
</evidence>
<dbReference type="GO" id="GO:0005789">
    <property type="term" value="C:endoplasmic reticulum membrane"/>
    <property type="evidence" value="ECO:0007669"/>
    <property type="project" value="UniProtKB-SubCell"/>
</dbReference>
<feature type="transmembrane region" description="Helical" evidence="8">
    <location>
        <begin position="288"/>
        <end position="305"/>
    </location>
</feature>
<evidence type="ECO:0000256" key="2">
    <source>
        <dbReference type="ARBA" id="ARBA00022676"/>
    </source>
</evidence>
<organism evidence="9 10">
    <name type="scientific">Hypothenemus hampei</name>
    <name type="common">Coffee berry borer</name>
    <dbReference type="NCBI Taxonomy" id="57062"/>
    <lineage>
        <taxon>Eukaryota</taxon>
        <taxon>Metazoa</taxon>
        <taxon>Ecdysozoa</taxon>
        <taxon>Arthropoda</taxon>
        <taxon>Hexapoda</taxon>
        <taxon>Insecta</taxon>
        <taxon>Pterygota</taxon>
        <taxon>Neoptera</taxon>
        <taxon>Endopterygota</taxon>
        <taxon>Coleoptera</taxon>
        <taxon>Polyphaga</taxon>
        <taxon>Cucujiformia</taxon>
        <taxon>Curculionidae</taxon>
        <taxon>Scolytinae</taxon>
        <taxon>Hypothenemus</taxon>
    </lineage>
</organism>
<evidence type="ECO:0000313" key="9">
    <source>
        <dbReference type="EMBL" id="KAL1505327.1"/>
    </source>
</evidence>
<dbReference type="EMBL" id="JBDJPC010000004">
    <property type="protein sequence ID" value="KAL1505327.1"/>
    <property type="molecule type" value="Genomic_DNA"/>
</dbReference>
<comment type="subcellular location">
    <subcellularLocation>
        <location evidence="1 8">Endoplasmic reticulum membrane</location>
        <topology evidence="1 8">Multi-pass membrane protein</topology>
    </subcellularLocation>
</comment>